<evidence type="ECO:0000256" key="1">
    <source>
        <dbReference type="ARBA" id="ARBA00007374"/>
    </source>
</evidence>
<dbReference type="SUPFAM" id="SSF56104">
    <property type="entry name" value="SAICAR synthase-like"/>
    <property type="match status" value="1"/>
</dbReference>
<dbReference type="GO" id="GO:0000824">
    <property type="term" value="F:inositol-1,4,5,6-tetrakisphosphate 3-kinase activity"/>
    <property type="evidence" value="ECO:0007669"/>
    <property type="project" value="TreeGrafter"/>
</dbReference>
<dbReference type="PANTHER" id="PTHR12400:SF103">
    <property type="entry name" value="INOSITOL POLYPHOSPHATE MULTIKINASE"/>
    <property type="match status" value="1"/>
</dbReference>
<dbReference type="GO" id="GO:0046854">
    <property type="term" value="P:phosphatidylinositol phosphate biosynthetic process"/>
    <property type="evidence" value="ECO:0007669"/>
    <property type="project" value="TreeGrafter"/>
</dbReference>
<dbReference type="Pfam" id="PF03770">
    <property type="entry name" value="IPK"/>
    <property type="match status" value="1"/>
</dbReference>
<comment type="similarity">
    <text evidence="1 4">Belongs to the inositol phosphokinase (IPK) family.</text>
</comment>
<accession>A0A4Q4SYU5</accession>
<evidence type="ECO:0000313" key="6">
    <source>
        <dbReference type="Proteomes" id="UP000293360"/>
    </source>
</evidence>
<reference evidence="5 6" key="1">
    <citation type="submission" date="2018-06" db="EMBL/GenBank/DDBJ databases">
        <title>Complete Genomes of Monosporascus.</title>
        <authorList>
            <person name="Robinson A.J."/>
            <person name="Natvig D.O."/>
        </authorList>
    </citation>
    <scope>NUCLEOTIDE SEQUENCE [LARGE SCALE GENOMIC DNA]</scope>
    <source>
        <strain evidence="5 6">CBS 110550</strain>
    </source>
</reference>
<organism evidence="5 6">
    <name type="scientific">Monosporascus ibericus</name>
    <dbReference type="NCBI Taxonomy" id="155417"/>
    <lineage>
        <taxon>Eukaryota</taxon>
        <taxon>Fungi</taxon>
        <taxon>Dikarya</taxon>
        <taxon>Ascomycota</taxon>
        <taxon>Pezizomycotina</taxon>
        <taxon>Sordariomycetes</taxon>
        <taxon>Xylariomycetidae</taxon>
        <taxon>Xylariales</taxon>
        <taxon>Xylariales incertae sedis</taxon>
        <taxon>Monosporascus</taxon>
    </lineage>
</organism>
<dbReference type="GO" id="GO:0008440">
    <property type="term" value="F:inositol-1,4,5-trisphosphate 3-kinase activity"/>
    <property type="evidence" value="ECO:0007669"/>
    <property type="project" value="TreeGrafter"/>
</dbReference>
<dbReference type="PANTHER" id="PTHR12400">
    <property type="entry name" value="INOSITOL POLYPHOSPHATE KINASE"/>
    <property type="match status" value="1"/>
</dbReference>
<keyword evidence="6" id="KW-1185">Reference proteome</keyword>
<dbReference type="Gene3D" id="3.30.470.160">
    <property type="entry name" value="Inositol polyphosphate kinase"/>
    <property type="match status" value="1"/>
</dbReference>
<sequence length="384" mass="42867">MEYNYAVAGHAGTMCDADGELFIKPCTQAEVDFYESAHQSHPDFAAIMPTYIGTLALTETTDQAEIRAQIPDLVEQADIPAHLKEEIQSHLHLDKRRAIEAASTKKPVVDNGWVPNRTRKITTDRAVVLDNASWGYKRPNILDAKLGLRLWADDAPQQKKDRFTQIAAETTHKNFGFRVAGMRVYKGSTDESELDKEGYRIYDKDWGRLAVKDANILDSLKKFIFNETAGIDRELGKYVAGRFAKDLRHVQNVFENEESRMFSSSLLFVFEGDGDALRAAIEEEKSLLAASETAGKAGHIVPANLRVDSGIGISEEELGEGKTVITVNLDDEDSFDEEEVDLPRIHGVKIIDFAHAEWKPGQGPDENVLKGIRSLAQLFEEMSK</sequence>
<dbReference type="EC" id="2.7.-.-" evidence="4"/>
<dbReference type="AlphaFoldDB" id="A0A4Q4SYU5"/>
<evidence type="ECO:0000256" key="4">
    <source>
        <dbReference type="RuleBase" id="RU363090"/>
    </source>
</evidence>
<dbReference type="EMBL" id="QJNU01000580">
    <property type="protein sequence ID" value="RYO93866.1"/>
    <property type="molecule type" value="Genomic_DNA"/>
</dbReference>
<dbReference type="InterPro" id="IPR005522">
    <property type="entry name" value="IPK"/>
</dbReference>
<evidence type="ECO:0000256" key="3">
    <source>
        <dbReference type="ARBA" id="ARBA00022777"/>
    </source>
</evidence>
<dbReference type="InterPro" id="IPR038286">
    <property type="entry name" value="IPK_sf"/>
</dbReference>
<dbReference type="GO" id="GO:0032958">
    <property type="term" value="P:inositol phosphate biosynthetic process"/>
    <property type="evidence" value="ECO:0007669"/>
    <property type="project" value="InterPro"/>
</dbReference>
<proteinExistence type="inferred from homology"/>
<dbReference type="GO" id="GO:0005634">
    <property type="term" value="C:nucleus"/>
    <property type="evidence" value="ECO:0007669"/>
    <property type="project" value="TreeGrafter"/>
</dbReference>
<dbReference type="GO" id="GO:0005737">
    <property type="term" value="C:cytoplasm"/>
    <property type="evidence" value="ECO:0007669"/>
    <property type="project" value="TreeGrafter"/>
</dbReference>
<dbReference type="OrthoDB" id="338650at2759"/>
<protein>
    <recommendedName>
        <fullName evidence="4">Kinase</fullName>
        <ecNumber evidence="4">2.7.-.-</ecNumber>
    </recommendedName>
</protein>
<keyword evidence="2 4" id="KW-0808">Transferase</keyword>
<comment type="caution">
    <text evidence="5">The sequence shown here is derived from an EMBL/GenBank/DDBJ whole genome shotgun (WGS) entry which is preliminary data.</text>
</comment>
<dbReference type="STRING" id="155417.A0A4Q4SYU5"/>
<evidence type="ECO:0000256" key="2">
    <source>
        <dbReference type="ARBA" id="ARBA00022679"/>
    </source>
</evidence>
<evidence type="ECO:0000313" key="5">
    <source>
        <dbReference type="EMBL" id="RYO93866.1"/>
    </source>
</evidence>
<keyword evidence="3 4" id="KW-0418">Kinase</keyword>
<dbReference type="Proteomes" id="UP000293360">
    <property type="component" value="Unassembled WGS sequence"/>
</dbReference>
<gene>
    <name evidence="5" type="ORF">DL764_007917</name>
</gene>
<name>A0A4Q4SYU5_9PEZI</name>